<feature type="transmembrane region" description="Helical" evidence="1">
    <location>
        <begin position="61"/>
        <end position="80"/>
    </location>
</feature>
<comment type="caution">
    <text evidence="2">The sequence shown here is derived from an EMBL/GenBank/DDBJ whole genome shotgun (WGS) entry which is preliminary data.</text>
</comment>
<reference evidence="2" key="1">
    <citation type="journal article" date="2022" name="ISME J.">
        <title>Identification of active gaseous-alkane degraders at natural gas seeps.</title>
        <authorList>
            <person name="Farhan Ul Haque M."/>
            <person name="Hernandez M."/>
            <person name="Crombie A.T."/>
            <person name="Murrell J.C."/>
        </authorList>
    </citation>
    <scope>NUCLEOTIDE SEQUENCE</scope>
    <source>
        <strain evidence="2">PC2</strain>
    </source>
</reference>
<feature type="transmembrane region" description="Helical" evidence="1">
    <location>
        <begin position="92"/>
        <end position="115"/>
    </location>
</feature>
<sequence>MDRAAFRFLFRESEGTISAPVWRRWTLALTGFCAALALIWSAISPWTHRDLATQGLFEAKAFFAFVYLLLYAFAVLLAQVSQYNLSAKRFRALGLNPAWAGAWPLSAFLTGAVFFAEPHFFGVIPPFAPWLLLFAATAGFVAQFFELGLRPDGTRT</sequence>
<keyword evidence="3" id="KW-1185">Reference proteome</keyword>
<accession>A0ABS9Z4A6</accession>
<evidence type="ECO:0000256" key="1">
    <source>
        <dbReference type="SAM" id="Phobius"/>
    </source>
</evidence>
<protein>
    <recommendedName>
        <fullName evidence="4">DUF805 domain-containing protein</fullName>
    </recommendedName>
</protein>
<evidence type="ECO:0000313" key="2">
    <source>
        <dbReference type="EMBL" id="MCI4682513.1"/>
    </source>
</evidence>
<feature type="transmembrane region" description="Helical" evidence="1">
    <location>
        <begin position="127"/>
        <end position="149"/>
    </location>
</feature>
<evidence type="ECO:0000313" key="3">
    <source>
        <dbReference type="Proteomes" id="UP001139104"/>
    </source>
</evidence>
<feature type="transmembrane region" description="Helical" evidence="1">
    <location>
        <begin position="21"/>
        <end position="41"/>
    </location>
</feature>
<organism evidence="2 3">
    <name type="scientific">Candidatus Rhodoblastus alkanivorans</name>
    <dbReference type="NCBI Taxonomy" id="2954117"/>
    <lineage>
        <taxon>Bacteria</taxon>
        <taxon>Pseudomonadati</taxon>
        <taxon>Pseudomonadota</taxon>
        <taxon>Alphaproteobacteria</taxon>
        <taxon>Hyphomicrobiales</taxon>
        <taxon>Rhodoblastaceae</taxon>
        <taxon>Rhodoblastus</taxon>
    </lineage>
</organism>
<proteinExistence type="predicted"/>
<gene>
    <name evidence="2" type="ORF">K2U94_07020</name>
</gene>
<name>A0ABS9Z4A6_9HYPH</name>
<dbReference type="RefSeq" id="WP_243066521.1">
    <property type="nucleotide sequence ID" value="NZ_JAIVFK010000059.1"/>
</dbReference>
<keyword evidence="1" id="KW-0472">Membrane</keyword>
<keyword evidence="1" id="KW-1133">Transmembrane helix</keyword>
<dbReference type="Proteomes" id="UP001139104">
    <property type="component" value="Unassembled WGS sequence"/>
</dbReference>
<dbReference type="EMBL" id="JAIVFP010000001">
    <property type="protein sequence ID" value="MCI4682513.1"/>
    <property type="molecule type" value="Genomic_DNA"/>
</dbReference>
<keyword evidence="1" id="KW-0812">Transmembrane</keyword>
<evidence type="ECO:0008006" key="4">
    <source>
        <dbReference type="Google" id="ProtNLM"/>
    </source>
</evidence>